<dbReference type="eggNOG" id="ENOG5032FIE">
    <property type="taxonomic scope" value="Bacteria"/>
</dbReference>
<feature type="transmembrane region" description="Helical" evidence="1">
    <location>
        <begin position="6"/>
        <end position="28"/>
    </location>
</feature>
<keyword evidence="1" id="KW-0472">Membrane</keyword>
<reference evidence="2 4" key="1">
    <citation type="submission" date="2013-02" db="EMBL/GenBank/DDBJ databases">
        <title>The Genome Sequence of Enterococcus moraviensis BAA-383.</title>
        <authorList>
            <consortium name="The Broad Institute Genome Sequencing Platform"/>
            <consortium name="The Broad Institute Genome Sequencing Center for Infectious Disease"/>
            <person name="Earl A.M."/>
            <person name="Gilmore M.S."/>
            <person name="Lebreton F."/>
            <person name="Walker B."/>
            <person name="Young S.K."/>
            <person name="Zeng Q."/>
            <person name="Gargeya S."/>
            <person name="Fitzgerald M."/>
            <person name="Haas B."/>
            <person name="Abouelleil A."/>
            <person name="Alvarado L."/>
            <person name="Arachchi H.M."/>
            <person name="Berlin A.M."/>
            <person name="Chapman S.B."/>
            <person name="Dewar J."/>
            <person name="Goldberg J."/>
            <person name="Griggs A."/>
            <person name="Gujja S."/>
            <person name="Hansen M."/>
            <person name="Howarth C."/>
            <person name="Imamovic A."/>
            <person name="Larimer J."/>
            <person name="McCowan C."/>
            <person name="Murphy C."/>
            <person name="Neiman D."/>
            <person name="Pearson M."/>
            <person name="Priest M."/>
            <person name="Roberts A."/>
            <person name="Saif S."/>
            <person name="Shea T."/>
            <person name="Sisk P."/>
            <person name="Sykes S."/>
            <person name="Wortman J."/>
            <person name="Nusbaum C."/>
            <person name="Birren B."/>
        </authorList>
    </citation>
    <scope>NUCLEOTIDE SEQUENCE [LARGE SCALE GENOMIC DNA]</scope>
    <source>
        <strain evidence="2 4">ATCC BAA-383</strain>
    </source>
</reference>
<dbReference type="EMBL" id="AJAS01000024">
    <property type="protein sequence ID" value="EOH96605.1"/>
    <property type="molecule type" value="Genomic_DNA"/>
</dbReference>
<dbReference type="HOGENOM" id="CLU_186706_0_0_9"/>
<keyword evidence="5" id="KW-1185">Reference proteome</keyword>
<evidence type="ECO:0000313" key="5">
    <source>
        <dbReference type="Proteomes" id="UP000014157"/>
    </source>
</evidence>
<gene>
    <name evidence="3" type="ORF">I586_02300</name>
    <name evidence="2" type="ORF">UAY_02973</name>
</gene>
<keyword evidence="1" id="KW-1133">Transmembrane helix</keyword>
<dbReference type="EMBL" id="ASWB01000003">
    <property type="protein sequence ID" value="EOT66031.1"/>
    <property type="molecule type" value="Genomic_DNA"/>
</dbReference>
<evidence type="ECO:0000313" key="2">
    <source>
        <dbReference type="EMBL" id="EOH96605.1"/>
    </source>
</evidence>
<dbReference type="AlphaFoldDB" id="R2SN63"/>
<name>R2SN63_9ENTE</name>
<comment type="caution">
    <text evidence="2">The sequence shown here is derived from an EMBL/GenBank/DDBJ whole genome shotgun (WGS) entry which is preliminary data.</text>
</comment>
<evidence type="ECO:0000256" key="1">
    <source>
        <dbReference type="SAM" id="Phobius"/>
    </source>
</evidence>
<feature type="transmembrane region" description="Helical" evidence="1">
    <location>
        <begin position="66"/>
        <end position="87"/>
    </location>
</feature>
<sequence>MNLFRFIFNIIWGILAFLISFGLLRVITKASYNDFSGSGTIIYTTMLIIYVIVTILLSVICSKKYLFFLVLLAILCIVYPLLLIYFLNNFKL</sequence>
<organism evidence="2 4">
    <name type="scientific">Enterococcus moraviensis ATCC BAA-383</name>
    <dbReference type="NCBI Taxonomy" id="1158609"/>
    <lineage>
        <taxon>Bacteria</taxon>
        <taxon>Bacillati</taxon>
        <taxon>Bacillota</taxon>
        <taxon>Bacilli</taxon>
        <taxon>Lactobacillales</taxon>
        <taxon>Enterococcaceae</taxon>
        <taxon>Enterococcus</taxon>
    </lineage>
</organism>
<reference evidence="3 5" key="2">
    <citation type="submission" date="2013-03" db="EMBL/GenBank/DDBJ databases">
        <title>The Genome Sequence of Enterococcus moraviensis BAA-383 (PacBio/Illumina hybrid assembly).</title>
        <authorList>
            <consortium name="The Broad Institute Genomics Platform"/>
            <consortium name="The Broad Institute Genome Sequencing Center for Infectious Disease"/>
            <person name="Earl A."/>
            <person name="Russ C."/>
            <person name="Gilmore M."/>
            <person name="Surin D."/>
            <person name="Walker B."/>
            <person name="Young S."/>
            <person name="Zeng Q."/>
            <person name="Gargeya S."/>
            <person name="Fitzgerald M."/>
            <person name="Haas B."/>
            <person name="Abouelleil A."/>
            <person name="Allen A.W."/>
            <person name="Alvarado L."/>
            <person name="Arachchi H.M."/>
            <person name="Berlin A.M."/>
            <person name="Chapman S.B."/>
            <person name="Gainer-Dewar J."/>
            <person name="Goldberg J."/>
            <person name="Griggs A."/>
            <person name="Gujja S."/>
            <person name="Hansen M."/>
            <person name="Howarth C."/>
            <person name="Imamovic A."/>
            <person name="Ireland A."/>
            <person name="Larimer J."/>
            <person name="McCowan C."/>
            <person name="Murphy C."/>
            <person name="Pearson M."/>
            <person name="Poon T.W."/>
            <person name="Priest M."/>
            <person name="Roberts A."/>
            <person name="Saif S."/>
            <person name="Shea T."/>
            <person name="Sisk P."/>
            <person name="Sykes S."/>
            <person name="Wortman J."/>
            <person name="Nusbaum C."/>
            <person name="Birren B."/>
        </authorList>
    </citation>
    <scope>NUCLEOTIDE SEQUENCE [LARGE SCALE GENOMIC DNA]</scope>
    <source>
        <strain evidence="3 5">ATCC BAA-383</strain>
    </source>
</reference>
<evidence type="ECO:0000313" key="4">
    <source>
        <dbReference type="Proteomes" id="UP000013781"/>
    </source>
</evidence>
<dbReference type="Proteomes" id="UP000013781">
    <property type="component" value="Unassembled WGS sequence"/>
</dbReference>
<evidence type="ECO:0000313" key="3">
    <source>
        <dbReference type="EMBL" id="EOT66031.1"/>
    </source>
</evidence>
<protein>
    <submittedName>
        <fullName evidence="2">Uncharacterized protein</fullName>
    </submittedName>
</protein>
<accession>R2SN63</accession>
<proteinExistence type="predicted"/>
<keyword evidence="1" id="KW-0812">Transmembrane</keyword>
<dbReference type="Proteomes" id="UP000014157">
    <property type="component" value="Unassembled WGS sequence"/>
</dbReference>
<feature type="transmembrane region" description="Helical" evidence="1">
    <location>
        <begin position="40"/>
        <end position="60"/>
    </location>
</feature>